<dbReference type="GO" id="GO:0005524">
    <property type="term" value="F:ATP binding"/>
    <property type="evidence" value="ECO:0007669"/>
    <property type="project" value="UniProtKB-UniRule"/>
</dbReference>
<evidence type="ECO:0000256" key="3">
    <source>
        <dbReference type="ARBA" id="ARBA00022538"/>
    </source>
</evidence>
<evidence type="ECO:0000256" key="6">
    <source>
        <dbReference type="ARBA" id="ARBA00022840"/>
    </source>
</evidence>
<keyword evidence="2 11" id="KW-1003">Cell membrane</keyword>
<feature type="region of interest" description="Disordered" evidence="12">
    <location>
        <begin position="150"/>
        <end position="171"/>
    </location>
</feature>
<evidence type="ECO:0000256" key="8">
    <source>
        <dbReference type="ARBA" id="ARBA00022989"/>
    </source>
</evidence>
<dbReference type="PIRSF" id="PIRSF001296">
    <property type="entry name" value="K_ATPase_KdpC"/>
    <property type="match status" value="1"/>
</dbReference>
<keyword evidence="6 11" id="KW-0067">ATP-binding</keyword>
<keyword evidence="1 11" id="KW-0813">Transport</keyword>
<keyword evidence="8 11" id="KW-1133">Transmembrane helix</keyword>
<keyword evidence="7 11" id="KW-0630">Potassium</keyword>
<dbReference type="AlphaFoldDB" id="A0A917WLT3"/>
<evidence type="ECO:0000256" key="5">
    <source>
        <dbReference type="ARBA" id="ARBA00022741"/>
    </source>
</evidence>
<evidence type="ECO:0000313" key="13">
    <source>
        <dbReference type="EMBL" id="GGM14971.1"/>
    </source>
</evidence>
<protein>
    <recommendedName>
        <fullName evidence="11">Potassium-transporting ATPase KdpC subunit</fullName>
    </recommendedName>
    <alternativeName>
        <fullName evidence="11">ATP phosphohydrolase [potassium-transporting] C chain</fullName>
    </alternativeName>
    <alternativeName>
        <fullName evidence="11">Potassium-binding and translocating subunit C</fullName>
    </alternativeName>
    <alternativeName>
        <fullName evidence="11">Potassium-translocating ATPase C chain</fullName>
    </alternativeName>
</protein>
<organism evidence="13 14">
    <name type="scientific">Nakamurella endophytica</name>
    <dbReference type="NCBI Taxonomy" id="1748367"/>
    <lineage>
        <taxon>Bacteria</taxon>
        <taxon>Bacillati</taxon>
        <taxon>Actinomycetota</taxon>
        <taxon>Actinomycetes</taxon>
        <taxon>Nakamurellales</taxon>
        <taxon>Nakamurellaceae</taxon>
        <taxon>Nakamurella</taxon>
    </lineage>
</organism>
<keyword evidence="4 11" id="KW-0812">Transmembrane</keyword>
<evidence type="ECO:0000313" key="14">
    <source>
        <dbReference type="Proteomes" id="UP000655208"/>
    </source>
</evidence>
<evidence type="ECO:0000256" key="7">
    <source>
        <dbReference type="ARBA" id="ARBA00022958"/>
    </source>
</evidence>
<comment type="subcellular location">
    <subcellularLocation>
        <location evidence="11">Cell membrane</location>
        <topology evidence="11">Single-pass membrane protein</topology>
    </subcellularLocation>
</comment>
<evidence type="ECO:0000256" key="10">
    <source>
        <dbReference type="ARBA" id="ARBA00023136"/>
    </source>
</evidence>
<comment type="function">
    <text evidence="11">Part of the high-affinity ATP-driven potassium transport (or Kdp) system, which catalyzes the hydrolysis of ATP coupled with the electrogenic transport of potassium into the cytoplasm. This subunit acts as a catalytic chaperone that increases the ATP-binding affinity of the ATP-hydrolyzing subunit KdpB by the formation of a transient KdpB/KdpC/ATP ternary complex.</text>
</comment>
<comment type="subunit">
    <text evidence="11">The system is composed of three essential subunits: KdpA, KdpB and KdpC.</text>
</comment>
<proteinExistence type="inferred from homology"/>
<keyword evidence="14" id="KW-1185">Reference proteome</keyword>
<dbReference type="EMBL" id="BMNA01000013">
    <property type="protein sequence ID" value="GGM14971.1"/>
    <property type="molecule type" value="Genomic_DNA"/>
</dbReference>
<dbReference type="GO" id="GO:0008556">
    <property type="term" value="F:P-type potassium transmembrane transporter activity"/>
    <property type="evidence" value="ECO:0007669"/>
    <property type="project" value="InterPro"/>
</dbReference>
<dbReference type="HAMAP" id="MF_00276">
    <property type="entry name" value="KdpC"/>
    <property type="match status" value="1"/>
</dbReference>
<dbReference type="Pfam" id="PF02669">
    <property type="entry name" value="KdpC"/>
    <property type="match status" value="1"/>
</dbReference>
<evidence type="ECO:0000256" key="9">
    <source>
        <dbReference type="ARBA" id="ARBA00023065"/>
    </source>
</evidence>
<keyword evidence="9 11" id="KW-0406">Ion transport</keyword>
<dbReference type="PANTHER" id="PTHR30042:SF2">
    <property type="entry name" value="POTASSIUM-TRANSPORTING ATPASE KDPC SUBUNIT"/>
    <property type="match status" value="1"/>
</dbReference>
<dbReference type="InterPro" id="IPR003820">
    <property type="entry name" value="KdpC"/>
</dbReference>
<evidence type="ECO:0000256" key="2">
    <source>
        <dbReference type="ARBA" id="ARBA00022475"/>
    </source>
</evidence>
<evidence type="ECO:0000256" key="11">
    <source>
        <dbReference type="HAMAP-Rule" id="MF_00276"/>
    </source>
</evidence>
<dbReference type="PANTHER" id="PTHR30042">
    <property type="entry name" value="POTASSIUM-TRANSPORTING ATPASE C CHAIN"/>
    <property type="match status" value="1"/>
</dbReference>
<dbReference type="Proteomes" id="UP000655208">
    <property type="component" value="Unassembled WGS sequence"/>
</dbReference>
<evidence type="ECO:0000256" key="1">
    <source>
        <dbReference type="ARBA" id="ARBA00022448"/>
    </source>
</evidence>
<sequence length="232" mass="24144">MTVHDIDTTDTGTDTSTDRRSPGDGTSVGGRRMSAGATLAVTGRQLWIAARFLVAMTVVLGVLYPLAVLGIGQLVAHRQADGSLLTDASGRTVGSALLGQRFEGPQWFVGRPSAAGDGYDAMASGGSNLAADSPELVTTVEQRRAEIARRDGVPGSAVPDDAVTASGSGLDPDISPEYARIQVLRVAQARGLPVDRVRQLVQAHVEHPALGFLGQDRVNVLELNLALAGLGR</sequence>
<comment type="caution">
    <text evidence="13">The sequence shown here is derived from an EMBL/GenBank/DDBJ whole genome shotgun (WGS) entry which is preliminary data.</text>
</comment>
<accession>A0A917WLT3</accession>
<keyword evidence="5 11" id="KW-0547">Nucleotide-binding</keyword>
<reference evidence="13" key="2">
    <citation type="submission" date="2020-09" db="EMBL/GenBank/DDBJ databases">
        <authorList>
            <person name="Sun Q."/>
            <person name="Zhou Y."/>
        </authorList>
    </citation>
    <scope>NUCLEOTIDE SEQUENCE</scope>
    <source>
        <strain evidence="13">CGMCC 4.7308</strain>
    </source>
</reference>
<evidence type="ECO:0000256" key="12">
    <source>
        <dbReference type="SAM" id="MobiDB-lite"/>
    </source>
</evidence>
<comment type="similarity">
    <text evidence="11">Belongs to the KdpC family.</text>
</comment>
<evidence type="ECO:0000256" key="4">
    <source>
        <dbReference type="ARBA" id="ARBA00022692"/>
    </source>
</evidence>
<gene>
    <name evidence="11" type="primary">kdpC</name>
    <name evidence="13" type="ORF">GCM10011594_38710</name>
</gene>
<dbReference type="GO" id="GO:0005886">
    <property type="term" value="C:plasma membrane"/>
    <property type="evidence" value="ECO:0007669"/>
    <property type="project" value="UniProtKB-SubCell"/>
</dbReference>
<reference evidence="13" key="1">
    <citation type="journal article" date="2014" name="Int. J. Syst. Evol. Microbiol.">
        <title>Complete genome sequence of Corynebacterium casei LMG S-19264T (=DSM 44701T), isolated from a smear-ripened cheese.</title>
        <authorList>
            <consortium name="US DOE Joint Genome Institute (JGI-PGF)"/>
            <person name="Walter F."/>
            <person name="Albersmeier A."/>
            <person name="Kalinowski J."/>
            <person name="Ruckert C."/>
        </authorList>
    </citation>
    <scope>NUCLEOTIDE SEQUENCE</scope>
    <source>
        <strain evidence="13">CGMCC 4.7308</strain>
    </source>
</reference>
<keyword evidence="10 11" id="KW-0472">Membrane</keyword>
<feature type="transmembrane region" description="Helical" evidence="11">
    <location>
        <begin position="48"/>
        <end position="69"/>
    </location>
</feature>
<dbReference type="NCBIfam" id="TIGR00681">
    <property type="entry name" value="kdpC"/>
    <property type="match status" value="1"/>
</dbReference>
<name>A0A917WLT3_9ACTN</name>
<dbReference type="NCBIfam" id="NF001454">
    <property type="entry name" value="PRK00315.1"/>
    <property type="match status" value="1"/>
</dbReference>
<feature type="region of interest" description="Disordered" evidence="12">
    <location>
        <begin position="1"/>
        <end position="31"/>
    </location>
</feature>
<keyword evidence="3 11" id="KW-0633">Potassium transport</keyword>